<evidence type="ECO:0000313" key="2">
    <source>
        <dbReference type="Proteomes" id="UP000077342"/>
    </source>
</evidence>
<sequence length="118" mass="12804">MLVRMCEATRRPTIIRLKAPMRKHTYATPAQLGTNVRSVTHSWLGAVAVKSRPTRSGWRGAPGSSLVVRTRLPWRFGDPGGPHQSSDLVAADIVARRAVPLSAACEHRRPGSFLAIAA</sequence>
<dbReference type="AlphaFoldDB" id="A0A162DH65"/>
<reference evidence="2" key="1">
    <citation type="submission" date="2016-04" db="EMBL/GenBank/DDBJ databases">
        <authorList>
            <person name="Strapagiel D."/>
            <person name="Borowka P."/>
            <person name="Marciniak B."/>
            <person name="Bakula Z."/>
            <person name="Van Ingen J."/>
            <person name="Safianowska A."/>
            <person name="Dziadek J."/>
            <person name="Jagielski T."/>
        </authorList>
    </citation>
    <scope>NUCLEOTIDE SEQUENCE [LARGE SCALE GENOMIC DNA]</scope>
    <source>
        <strain evidence="2">1010001458</strain>
    </source>
</reference>
<keyword evidence="2" id="KW-1185">Reference proteome</keyword>
<evidence type="ECO:0000313" key="1">
    <source>
        <dbReference type="EMBL" id="KZS57342.1"/>
    </source>
</evidence>
<organism evidence="1 2">
    <name type="scientific">Mycobacterium ostraviense</name>
    <dbReference type="NCBI Taxonomy" id="2738409"/>
    <lineage>
        <taxon>Bacteria</taxon>
        <taxon>Bacillati</taxon>
        <taxon>Actinomycetota</taxon>
        <taxon>Actinomycetes</taxon>
        <taxon>Mycobacteriales</taxon>
        <taxon>Mycobacteriaceae</taxon>
        <taxon>Mycobacterium</taxon>
    </lineage>
</organism>
<accession>A0A162DH65</accession>
<protein>
    <submittedName>
        <fullName evidence="1">Uncharacterized protein</fullName>
    </submittedName>
</protein>
<comment type="caution">
    <text evidence="1">The sequence shown here is derived from an EMBL/GenBank/DDBJ whole genome shotgun (WGS) entry which is preliminary data.</text>
</comment>
<name>A0A162DH65_9MYCO</name>
<proteinExistence type="predicted"/>
<dbReference type="EMBL" id="LWCI01000163">
    <property type="protein sequence ID" value="KZS57342.1"/>
    <property type="molecule type" value="Genomic_DNA"/>
</dbReference>
<dbReference type="Proteomes" id="UP000077342">
    <property type="component" value="Unassembled WGS sequence"/>
</dbReference>
<gene>
    <name evidence="1" type="ORF">A4G28_26730</name>
</gene>